<reference evidence="1" key="1">
    <citation type="journal article" date="2012" name="Science">
        <title>The Paleozoic origin of enzymatic lignin decomposition reconstructed from 31 fungal genomes.</title>
        <authorList>
            <person name="Floudas D."/>
            <person name="Binder M."/>
            <person name="Riley R."/>
            <person name="Barry K."/>
            <person name="Blanchette R.A."/>
            <person name="Henrissat B."/>
            <person name="Martinez A.T."/>
            <person name="Otillar R."/>
            <person name="Spatafora J.W."/>
            <person name="Yadav J.S."/>
            <person name="Aerts A."/>
            <person name="Benoit I."/>
            <person name="Boyd A."/>
            <person name="Carlson A."/>
            <person name="Copeland A."/>
            <person name="Coutinho P.M."/>
            <person name="de Vries R.P."/>
            <person name="Ferreira P."/>
            <person name="Findley K."/>
            <person name="Foster B."/>
            <person name="Gaskell J."/>
            <person name="Glotzer D."/>
            <person name="Gorecki P."/>
            <person name="Heitman J."/>
            <person name="Hesse C."/>
            <person name="Hori C."/>
            <person name="Igarashi K."/>
            <person name="Jurgens J.A."/>
            <person name="Kallen N."/>
            <person name="Kersten P."/>
            <person name="Kohler A."/>
            <person name="Kuees U."/>
            <person name="Kumar T.K.A."/>
            <person name="Kuo A."/>
            <person name="LaButti K."/>
            <person name="Larrondo L.F."/>
            <person name="Lindquist E."/>
            <person name="Ling A."/>
            <person name="Lombard V."/>
            <person name="Lucas S."/>
            <person name="Lundell T."/>
            <person name="Martin R."/>
            <person name="McLaughlin D.J."/>
            <person name="Morgenstern I."/>
            <person name="Morin E."/>
            <person name="Murat C."/>
            <person name="Nagy L.G."/>
            <person name="Nolan M."/>
            <person name="Ohm R.A."/>
            <person name="Patyshakuliyeva A."/>
            <person name="Rokas A."/>
            <person name="Ruiz-Duenas F.J."/>
            <person name="Sabat G."/>
            <person name="Salamov A."/>
            <person name="Samejima M."/>
            <person name="Schmutz J."/>
            <person name="Slot J.C."/>
            <person name="St John F."/>
            <person name="Stenlid J."/>
            <person name="Sun H."/>
            <person name="Sun S."/>
            <person name="Syed K."/>
            <person name="Tsang A."/>
            <person name="Wiebenga A."/>
            <person name="Young D."/>
            <person name="Pisabarro A."/>
            <person name="Eastwood D.C."/>
            <person name="Martin F."/>
            <person name="Cullen D."/>
            <person name="Grigoriev I.V."/>
            <person name="Hibbett D.S."/>
        </authorList>
    </citation>
    <scope>NUCLEOTIDE SEQUENCE [LARGE SCALE GENOMIC DNA]</scope>
    <source>
        <strain evidence="1">MD-104</strain>
    </source>
</reference>
<proteinExistence type="predicted"/>
<gene>
    <name evidence="1" type="ORF">WOLCODRAFT_24733</name>
</gene>
<dbReference type="Proteomes" id="UP000218811">
    <property type="component" value="Unassembled WGS sequence"/>
</dbReference>
<protein>
    <submittedName>
        <fullName evidence="1">Uncharacterized protein</fullName>
    </submittedName>
</protein>
<keyword evidence="2" id="KW-1185">Reference proteome</keyword>
<accession>A0A2H3JGY3</accession>
<sequence>MGQGAQAPSQGVQRRCSVSLRHLCSQLQHLEELAHLDVTAREKKPWDRTYGSNSTFH</sequence>
<dbReference type="AlphaFoldDB" id="A0A2H3JGY3"/>
<organism evidence="1 2">
    <name type="scientific">Wolfiporia cocos (strain MD-104)</name>
    <name type="common">Brown rot fungus</name>
    <dbReference type="NCBI Taxonomy" id="742152"/>
    <lineage>
        <taxon>Eukaryota</taxon>
        <taxon>Fungi</taxon>
        <taxon>Dikarya</taxon>
        <taxon>Basidiomycota</taxon>
        <taxon>Agaricomycotina</taxon>
        <taxon>Agaricomycetes</taxon>
        <taxon>Polyporales</taxon>
        <taxon>Phaeolaceae</taxon>
        <taxon>Wolfiporia</taxon>
    </lineage>
</organism>
<evidence type="ECO:0000313" key="1">
    <source>
        <dbReference type="EMBL" id="PCH41432.1"/>
    </source>
</evidence>
<evidence type="ECO:0000313" key="2">
    <source>
        <dbReference type="Proteomes" id="UP000218811"/>
    </source>
</evidence>
<name>A0A2H3JGY3_WOLCO</name>
<dbReference type="EMBL" id="KB468113">
    <property type="protein sequence ID" value="PCH41432.1"/>
    <property type="molecule type" value="Genomic_DNA"/>
</dbReference>